<dbReference type="PROSITE" id="PS00070">
    <property type="entry name" value="ALDEHYDE_DEHYDR_CYS"/>
    <property type="match status" value="1"/>
</dbReference>
<dbReference type="InterPro" id="IPR016162">
    <property type="entry name" value="Ald_DH_N"/>
</dbReference>
<keyword evidence="9" id="KW-1185">Reference proteome</keyword>
<dbReference type="Gene3D" id="3.40.309.10">
    <property type="entry name" value="Aldehyde Dehydrogenase, Chain A, domain 2"/>
    <property type="match status" value="2"/>
</dbReference>
<reference evidence="8" key="1">
    <citation type="submission" date="2016-04" db="EMBL/GenBank/DDBJ databases">
        <authorList>
            <person name="Evans L.H."/>
            <person name="Alamgir A."/>
            <person name="Owens N."/>
            <person name="Weber N.D."/>
            <person name="Virtaneva K."/>
            <person name="Barbian K."/>
            <person name="Babar A."/>
            <person name="Rosenke K."/>
        </authorList>
    </citation>
    <scope>NUCLEOTIDE SEQUENCE [LARGE SCALE GENOMIC DNA]</scope>
    <source>
        <strain evidence="8">CBS 101.48</strain>
    </source>
</reference>
<dbReference type="GO" id="GO:0004029">
    <property type="term" value="F:aldehyde dehydrogenase (NAD+) activity"/>
    <property type="evidence" value="ECO:0007669"/>
    <property type="project" value="TreeGrafter"/>
</dbReference>
<dbReference type="InterPro" id="IPR029510">
    <property type="entry name" value="Ald_DH_CS_GLU"/>
</dbReference>
<dbReference type="InterPro" id="IPR012394">
    <property type="entry name" value="Aldehyde_DH_NAD(P)"/>
</dbReference>
<dbReference type="EMBL" id="LT554417">
    <property type="protein sequence ID" value="SAM04887.1"/>
    <property type="molecule type" value="Genomic_DNA"/>
</dbReference>
<dbReference type="InParanoid" id="A0A168QJN2"/>
<dbReference type="AlphaFoldDB" id="A0A168QJN2"/>
<evidence type="ECO:0000256" key="6">
    <source>
        <dbReference type="RuleBase" id="RU003345"/>
    </source>
</evidence>
<dbReference type="GO" id="GO:0005737">
    <property type="term" value="C:cytoplasm"/>
    <property type="evidence" value="ECO:0007669"/>
    <property type="project" value="TreeGrafter"/>
</dbReference>
<evidence type="ECO:0000313" key="9">
    <source>
        <dbReference type="Proteomes" id="UP000078561"/>
    </source>
</evidence>
<dbReference type="InterPro" id="IPR016160">
    <property type="entry name" value="Ald_DH_CS_CYS"/>
</dbReference>
<evidence type="ECO:0000313" key="8">
    <source>
        <dbReference type="EMBL" id="SAM04887.1"/>
    </source>
</evidence>
<dbReference type="Gene3D" id="3.40.605.10">
    <property type="entry name" value="Aldehyde Dehydrogenase, Chain A, domain 1"/>
    <property type="match status" value="2"/>
</dbReference>
<evidence type="ECO:0000256" key="2">
    <source>
        <dbReference type="ARBA" id="ARBA00023002"/>
    </source>
</evidence>
<dbReference type="CDD" id="cd07087">
    <property type="entry name" value="ALDH_F3-13-14_CALDH-like"/>
    <property type="match status" value="1"/>
</dbReference>
<dbReference type="OMA" id="EIDWCKQ"/>
<dbReference type="Pfam" id="PF00171">
    <property type="entry name" value="Aldedh"/>
    <property type="match status" value="1"/>
</dbReference>
<gene>
    <name evidence="8" type="primary">ABSGL_10753.1 scaffold 12033</name>
</gene>
<name>A0A168QJN2_ABSGL</name>
<dbReference type="GO" id="GO:0006081">
    <property type="term" value="P:aldehyde metabolic process"/>
    <property type="evidence" value="ECO:0007669"/>
    <property type="project" value="InterPro"/>
</dbReference>
<evidence type="ECO:0000256" key="4">
    <source>
        <dbReference type="PIRSR" id="PIRSR036492-1"/>
    </source>
</evidence>
<evidence type="ECO:0000256" key="5">
    <source>
        <dbReference type="PROSITE-ProRule" id="PRU10007"/>
    </source>
</evidence>
<dbReference type="InterPro" id="IPR015590">
    <property type="entry name" value="Aldehyde_DH_dom"/>
</dbReference>
<dbReference type="PANTHER" id="PTHR43570:SF16">
    <property type="entry name" value="ALDEHYDE DEHYDROGENASE TYPE III, ISOFORM Q"/>
    <property type="match status" value="1"/>
</dbReference>
<feature type="active site" evidence="4">
    <location>
        <position position="244"/>
    </location>
</feature>
<dbReference type="FunFam" id="3.40.605.10:FF:000004">
    <property type="entry name" value="Aldehyde dehydrogenase"/>
    <property type="match status" value="1"/>
</dbReference>
<dbReference type="PIRSF" id="PIRSF036492">
    <property type="entry name" value="ALDH"/>
    <property type="match status" value="1"/>
</dbReference>
<feature type="domain" description="Aldehyde dehydrogenase" evidence="7">
    <location>
        <begin position="9"/>
        <end position="329"/>
    </location>
</feature>
<dbReference type="PANTHER" id="PTHR43570">
    <property type="entry name" value="ALDEHYDE DEHYDROGENASE"/>
    <property type="match status" value="1"/>
</dbReference>
<dbReference type="Proteomes" id="UP000078561">
    <property type="component" value="Unassembled WGS sequence"/>
</dbReference>
<accession>A0A168QJN2</accession>
<organism evidence="8">
    <name type="scientific">Absidia glauca</name>
    <name type="common">Pin mould</name>
    <dbReference type="NCBI Taxonomy" id="4829"/>
    <lineage>
        <taxon>Eukaryota</taxon>
        <taxon>Fungi</taxon>
        <taxon>Fungi incertae sedis</taxon>
        <taxon>Mucoromycota</taxon>
        <taxon>Mucoromycotina</taxon>
        <taxon>Mucoromycetes</taxon>
        <taxon>Mucorales</taxon>
        <taxon>Cunninghamellaceae</taxon>
        <taxon>Absidia</taxon>
    </lineage>
</organism>
<evidence type="ECO:0000259" key="7">
    <source>
        <dbReference type="Pfam" id="PF00171"/>
    </source>
</evidence>
<dbReference type="PROSITE" id="PS00687">
    <property type="entry name" value="ALDEHYDE_DEHYDR_GLU"/>
    <property type="match status" value="1"/>
</dbReference>
<feature type="active site" evidence="4 5">
    <location>
        <position position="210"/>
    </location>
</feature>
<dbReference type="InterPro" id="IPR016163">
    <property type="entry name" value="Ald_DH_C"/>
</dbReference>
<protein>
    <recommendedName>
        <fullName evidence="3">Aldehyde dehydrogenase</fullName>
    </recommendedName>
</protein>
<dbReference type="SUPFAM" id="SSF53720">
    <property type="entry name" value="ALDH-like"/>
    <property type="match status" value="1"/>
</dbReference>
<evidence type="ECO:0000256" key="1">
    <source>
        <dbReference type="ARBA" id="ARBA00009986"/>
    </source>
</evidence>
<comment type="similarity">
    <text evidence="1 3 6">Belongs to the aldehyde dehydrogenase family.</text>
</comment>
<dbReference type="OrthoDB" id="440325at2759"/>
<dbReference type="STRING" id="4829.A0A168QJN2"/>
<evidence type="ECO:0000256" key="3">
    <source>
        <dbReference type="PIRNR" id="PIRNR036492"/>
    </source>
</evidence>
<dbReference type="InterPro" id="IPR016161">
    <property type="entry name" value="Ald_DH/histidinol_DH"/>
</dbReference>
<sequence length="444" mass="49136">MADLQYTPIQDIPTIIDDARQFYKTGSTKDLAYRKNQLRQLIRFLEENQAAIENAIWSDLKKHRMETLAEISPVINECKYLIENLDRLAKPVSPKKQYWLNALDTTYVRKEPKGVVLVHLTLMPVVGAIAAGNCVIVKPSEVSTHTADLLSKTMTNYLDERFFKIINGAVDETTAILDEPLNHIFYTGGGSVGSIVMQKAAKFLTPVTLELGGKSPTYVAPDAVNSTTTSRIAWGKYYNNGQTCVAPDYILVQRDHAEKLVSELQKSIKQFYGEHPEKSDSYGRIINHRQFDRLKKALDEVDPKTVVIGGQTDRDDLYIAPTVIYPATPSVIEQSTSGGVLVNDTLMHILETSLPFGGVGASGMGNYHGDKSFDTFSHERSTMIKSTALEVAMGARYPPYNNDKYNLFSILIYGLPSSVVAKAKTVKTFLGSSVQVFFGGSASK</sequence>
<keyword evidence="2 3" id="KW-0560">Oxidoreductase</keyword>
<proteinExistence type="inferred from homology"/>